<keyword evidence="3" id="KW-1185">Reference proteome</keyword>
<proteinExistence type="predicted"/>
<name>A0A7W6FNU7_9SPHN</name>
<dbReference type="Proteomes" id="UP000571950">
    <property type="component" value="Unassembled WGS sequence"/>
</dbReference>
<organism evidence="2 3">
    <name type="scientific">Sphingobium jiangsuense</name>
    <dbReference type="NCBI Taxonomy" id="870476"/>
    <lineage>
        <taxon>Bacteria</taxon>
        <taxon>Pseudomonadati</taxon>
        <taxon>Pseudomonadota</taxon>
        <taxon>Alphaproteobacteria</taxon>
        <taxon>Sphingomonadales</taxon>
        <taxon>Sphingomonadaceae</taxon>
        <taxon>Sphingobium</taxon>
    </lineage>
</organism>
<feature type="chain" id="PRO_5030949626" description="Phosphate starvation-inducible protein PsiF" evidence="1">
    <location>
        <begin position="25"/>
        <end position="61"/>
    </location>
</feature>
<dbReference type="RefSeq" id="WP_188071009.1">
    <property type="nucleotide sequence ID" value="NZ_BSPS01000086.1"/>
</dbReference>
<evidence type="ECO:0000313" key="2">
    <source>
        <dbReference type="EMBL" id="MBB3925451.1"/>
    </source>
</evidence>
<keyword evidence="1" id="KW-0732">Signal</keyword>
<evidence type="ECO:0000256" key="1">
    <source>
        <dbReference type="SAM" id="SignalP"/>
    </source>
</evidence>
<gene>
    <name evidence="2" type="ORF">GGR43_001164</name>
</gene>
<accession>A0A7W6FNU7</accession>
<sequence>MRNRFAACLIAFSLLTATAAPAMAAPCKDARGKFVKCPEKKPAAKKGPCKDAKGKFVKCAK</sequence>
<comment type="caution">
    <text evidence="2">The sequence shown here is derived from an EMBL/GenBank/DDBJ whole genome shotgun (WGS) entry which is preliminary data.</text>
</comment>
<protein>
    <recommendedName>
        <fullName evidence="4">Phosphate starvation-inducible protein PsiF</fullName>
    </recommendedName>
</protein>
<evidence type="ECO:0000313" key="3">
    <source>
        <dbReference type="Proteomes" id="UP000571950"/>
    </source>
</evidence>
<evidence type="ECO:0008006" key="4">
    <source>
        <dbReference type="Google" id="ProtNLM"/>
    </source>
</evidence>
<dbReference type="AlphaFoldDB" id="A0A7W6FNU7"/>
<reference evidence="2 3" key="1">
    <citation type="submission" date="2020-08" db="EMBL/GenBank/DDBJ databases">
        <title>Genomic Encyclopedia of Type Strains, Phase IV (KMG-IV): sequencing the most valuable type-strain genomes for metagenomic binning, comparative biology and taxonomic classification.</title>
        <authorList>
            <person name="Goeker M."/>
        </authorList>
    </citation>
    <scope>NUCLEOTIDE SEQUENCE [LARGE SCALE GENOMIC DNA]</scope>
    <source>
        <strain evidence="2 3">DSM 26189</strain>
    </source>
</reference>
<feature type="signal peptide" evidence="1">
    <location>
        <begin position="1"/>
        <end position="24"/>
    </location>
</feature>
<dbReference type="EMBL" id="JACIDT010000003">
    <property type="protein sequence ID" value="MBB3925451.1"/>
    <property type="molecule type" value="Genomic_DNA"/>
</dbReference>